<accession>A0A0L7R7C0</accession>
<proteinExistence type="predicted"/>
<reference evidence="1 2" key="1">
    <citation type="submission" date="2015-07" db="EMBL/GenBank/DDBJ databases">
        <title>The genome of Habropoda laboriosa.</title>
        <authorList>
            <person name="Pan H."/>
            <person name="Kapheim K."/>
        </authorList>
    </citation>
    <scope>NUCLEOTIDE SEQUENCE [LARGE SCALE GENOMIC DNA]</scope>
    <source>
        <strain evidence="1">0110345459</strain>
    </source>
</reference>
<dbReference type="AlphaFoldDB" id="A0A0L7R7C0"/>
<gene>
    <name evidence="1" type="ORF">WH47_00463</name>
</gene>
<organism evidence="1 2">
    <name type="scientific">Habropoda laboriosa</name>
    <dbReference type="NCBI Taxonomy" id="597456"/>
    <lineage>
        <taxon>Eukaryota</taxon>
        <taxon>Metazoa</taxon>
        <taxon>Ecdysozoa</taxon>
        <taxon>Arthropoda</taxon>
        <taxon>Hexapoda</taxon>
        <taxon>Insecta</taxon>
        <taxon>Pterygota</taxon>
        <taxon>Neoptera</taxon>
        <taxon>Endopterygota</taxon>
        <taxon>Hymenoptera</taxon>
        <taxon>Apocrita</taxon>
        <taxon>Aculeata</taxon>
        <taxon>Apoidea</taxon>
        <taxon>Anthophila</taxon>
        <taxon>Apidae</taxon>
        <taxon>Habropoda</taxon>
    </lineage>
</organism>
<dbReference type="STRING" id="597456.A0A0L7R7C0"/>
<dbReference type="OrthoDB" id="9993460at2759"/>
<evidence type="ECO:0000313" key="2">
    <source>
        <dbReference type="Proteomes" id="UP000053825"/>
    </source>
</evidence>
<keyword evidence="2" id="KW-1185">Reference proteome</keyword>
<name>A0A0L7R7C0_9HYME</name>
<protein>
    <submittedName>
        <fullName evidence="1">Uncharacterized protein</fullName>
    </submittedName>
</protein>
<sequence length="170" mass="20211">MFPILPVAMGDILNLDHLVESDALAVWLSKPLIDRPIALRWARNEGITDDNHILVRTLVATYSIARAIFKIIKVLEKSKKWFHNEFGNYVNELNVLFVKKRKIVDKKYYNYPLSRNPSMNKIDNHNWWINQWILGKCEAKLLSYYLQNNFTITRDNFEKDKIKIYHKNEC</sequence>
<evidence type="ECO:0000313" key="1">
    <source>
        <dbReference type="EMBL" id="KOC66770.1"/>
    </source>
</evidence>
<dbReference type="EMBL" id="KQ414642">
    <property type="protein sequence ID" value="KOC66770.1"/>
    <property type="molecule type" value="Genomic_DNA"/>
</dbReference>
<dbReference type="Proteomes" id="UP000053825">
    <property type="component" value="Unassembled WGS sequence"/>
</dbReference>